<keyword evidence="5" id="KW-0560">Oxidoreductase</keyword>
<dbReference type="GO" id="GO:0004499">
    <property type="term" value="F:N,N-dimethylaniline monooxygenase activity"/>
    <property type="evidence" value="ECO:0007669"/>
    <property type="project" value="InterPro"/>
</dbReference>
<accession>A0A0P1KWL7</accession>
<organism evidence="6 7">
    <name type="scientific">Lachancea quebecensis</name>
    <dbReference type="NCBI Taxonomy" id="1654605"/>
    <lineage>
        <taxon>Eukaryota</taxon>
        <taxon>Fungi</taxon>
        <taxon>Dikarya</taxon>
        <taxon>Ascomycota</taxon>
        <taxon>Saccharomycotina</taxon>
        <taxon>Saccharomycetes</taxon>
        <taxon>Saccharomycetales</taxon>
        <taxon>Saccharomycetaceae</taxon>
        <taxon>Lachancea</taxon>
    </lineage>
</organism>
<keyword evidence="2" id="KW-0285">Flavoprotein</keyword>
<evidence type="ECO:0000256" key="4">
    <source>
        <dbReference type="ARBA" id="ARBA00022857"/>
    </source>
</evidence>
<dbReference type="EMBL" id="LN890555">
    <property type="protein sequence ID" value="CUS24591.1"/>
    <property type="molecule type" value="Genomic_DNA"/>
</dbReference>
<reference evidence="7" key="1">
    <citation type="submission" date="2015-10" db="EMBL/GenBank/DDBJ databases">
        <authorList>
            <person name="Devillers H."/>
        </authorList>
    </citation>
    <scope>NUCLEOTIDE SEQUENCE [LARGE SCALE GENOMIC DNA]</scope>
</reference>
<evidence type="ECO:0000256" key="3">
    <source>
        <dbReference type="ARBA" id="ARBA00022827"/>
    </source>
</evidence>
<keyword evidence="4" id="KW-0521">NADP</keyword>
<dbReference type="Pfam" id="PF00743">
    <property type="entry name" value="FMO-like"/>
    <property type="match status" value="2"/>
</dbReference>
<protein>
    <submittedName>
        <fullName evidence="6">LAQU0S17e02520g1_1</fullName>
    </submittedName>
</protein>
<evidence type="ECO:0000313" key="7">
    <source>
        <dbReference type="Proteomes" id="UP000236544"/>
    </source>
</evidence>
<dbReference type="InterPro" id="IPR000960">
    <property type="entry name" value="Flavin_mOase"/>
</dbReference>
<dbReference type="InterPro" id="IPR050346">
    <property type="entry name" value="FMO-like"/>
</dbReference>
<keyword evidence="3" id="KW-0274">FAD</keyword>
<dbReference type="AlphaFoldDB" id="A0A0P1KWL7"/>
<keyword evidence="7" id="KW-1185">Reference proteome</keyword>
<evidence type="ECO:0000313" key="6">
    <source>
        <dbReference type="EMBL" id="CUS24591.1"/>
    </source>
</evidence>
<dbReference type="PANTHER" id="PTHR23023">
    <property type="entry name" value="DIMETHYLANILINE MONOOXYGENASE"/>
    <property type="match status" value="1"/>
</dbReference>
<evidence type="ECO:0000256" key="5">
    <source>
        <dbReference type="ARBA" id="ARBA00023002"/>
    </source>
</evidence>
<dbReference type="SUPFAM" id="SSF51905">
    <property type="entry name" value="FAD/NAD(P)-binding domain"/>
    <property type="match status" value="1"/>
</dbReference>
<dbReference type="Gene3D" id="3.50.50.60">
    <property type="entry name" value="FAD/NAD(P)-binding domain"/>
    <property type="match status" value="2"/>
</dbReference>
<sequence length="532" mass="60006">MTKDANREIKSVAIIGAGAAGLTSLFELLNTRKDGTTNLAYTADGKFDEAKTGENKYPAFQKIVAFESRSSLGGIWSPSFDTPDFIGREDLDSERYDDPSVLRPPTQAPSELFNGGYTFSKPLVSGKPDSRSTKTWDRSGIYRHLYSNVPQRYLRNSFIPYEINQGKPNSSIVPLVTNHYITESLLGFARRYKLEKYTRVNSEVIRIKKISNGSWKLTVKESTGNSDIFRWYEEEFDAVLVSNGHYSIPYIPRIEGLSKWVAQYKDSVLHSKSFREFDIFKNKKCLFVGTGLSGIDLIQYVFPVAKEVIVSRTPDKEEIYPWLTKAATSEGLSKKPRIKELLPSENRKVIFQDGSFVEGVDHIILSTGYHWHYPFLSEGDSHLSVIKSGQKNLKDSASMVDGLFLDTFSINDPSLAFVGVTITPLKWPSFELTASAIAGVWANTSSLPAKSEQLSAISQRKKETGENLLFHYFPPTHVKELISRLEPFLPKGRRATDIIDLQHLSDFEKAAEVAERLFYQLKNEKIELSTTL</sequence>
<evidence type="ECO:0000256" key="1">
    <source>
        <dbReference type="ARBA" id="ARBA00009183"/>
    </source>
</evidence>
<dbReference type="InterPro" id="IPR036188">
    <property type="entry name" value="FAD/NAD-bd_sf"/>
</dbReference>
<dbReference type="Proteomes" id="UP000236544">
    <property type="component" value="Unassembled WGS sequence"/>
</dbReference>
<dbReference type="InterPro" id="IPR020946">
    <property type="entry name" value="Flavin_mOase-like"/>
</dbReference>
<evidence type="ECO:0000256" key="2">
    <source>
        <dbReference type="ARBA" id="ARBA00022630"/>
    </source>
</evidence>
<dbReference type="OrthoDB" id="66881at2759"/>
<dbReference type="PIRSF" id="PIRSF000332">
    <property type="entry name" value="FMO"/>
    <property type="match status" value="1"/>
</dbReference>
<name>A0A0P1KWL7_9SACH</name>
<dbReference type="GO" id="GO:0050661">
    <property type="term" value="F:NADP binding"/>
    <property type="evidence" value="ECO:0007669"/>
    <property type="project" value="InterPro"/>
</dbReference>
<gene>
    <name evidence="6" type="ORF">LAQU0_S17e02520g</name>
</gene>
<dbReference type="GO" id="GO:0050660">
    <property type="term" value="F:flavin adenine dinucleotide binding"/>
    <property type="evidence" value="ECO:0007669"/>
    <property type="project" value="InterPro"/>
</dbReference>
<proteinExistence type="inferred from homology"/>
<comment type="similarity">
    <text evidence="1">Belongs to the FMO family.</text>
</comment>